<feature type="region of interest" description="Disordered" evidence="1">
    <location>
        <begin position="33"/>
        <end position="135"/>
    </location>
</feature>
<dbReference type="AlphaFoldDB" id="A0A7S3Y7R9"/>
<evidence type="ECO:0000313" key="2">
    <source>
        <dbReference type="EMBL" id="CAE0643593.1"/>
    </source>
</evidence>
<sequence>MEAKSPGLPPISRPSPLALLSERECSRVKWEQVNMQCSPSNESSTTLTSTTWSPREQRSVTRKTPINIKSPTEKDCDTKVGSSTTKPESPAKKGNRHKRRRLNAKVVAPPADTGHVLALANAKPQTTTEDRPSPQ</sequence>
<organism evidence="2">
    <name type="scientific">Lotharella globosa</name>
    <dbReference type="NCBI Taxonomy" id="91324"/>
    <lineage>
        <taxon>Eukaryota</taxon>
        <taxon>Sar</taxon>
        <taxon>Rhizaria</taxon>
        <taxon>Cercozoa</taxon>
        <taxon>Chlorarachniophyceae</taxon>
        <taxon>Lotharella</taxon>
    </lineage>
</organism>
<evidence type="ECO:0000256" key="1">
    <source>
        <dbReference type="SAM" id="MobiDB-lite"/>
    </source>
</evidence>
<feature type="compositionally biased region" description="Low complexity" evidence="1">
    <location>
        <begin position="38"/>
        <end position="53"/>
    </location>
</feature>
<dbReference type="EMBL" id="HBIV01000367">
    <property type="protein sequence ID" value="CAE0643593.1"/>
    <property type="molecule type" value="Transcribed_RNA"/>
</dbReference>
<reference evidence="2" key="1">
    <citation type="submission" date="2021-01" db="EMBL/GenBank/DDBJ databases">
        <authorList>
            <person name="Corre E."/>
            <person name="Pelletier E."/>
            <person name="Niang G."/>
            <person name="Scheremetjew M."/>
            <person name="Finn R."/>
            <person name="Kale V."/>
            <person name="Holt S."/>
            <person name="Cochrane G."/>
            <person name="Meng A."/>
            <person name="Brown T."/>
            <person name="Cohen L."/>
        </authorList>
    </citation>
    <scope>NUCLEOTIDE SEQUENCE</scope>
    <source>
        <strain evidence="2">CCCM811</strain>
    </source>
</reference>
<name>A0A7S3Y7R9_9EUKA</name>
<gene>
    <name evidence="2" type="ORF">LGLO00237_LOCUS261</name>
</gene>
<protein>
    <submittedName>
        <fullName evidence="2">Uncharacterized protein</fullName>
    </submittedName>
</protein>
<accession>A0A7S3Y7R9</accession>
<proteinExistence type="predicted"/>
<feature type="compositionally biased region" description="Basic residues" evidence="1">
    <location>
        <begin position="93"/>
        <end position="103"/>
    </location>
</feature>